<reference evidence="2" key="1">
    <citation type="submission" date="2021-02" db="EMBL/GenBank/DDBJ databases">
        <authorList>
            <person name="Dougan E. K."/>
            <person name="Rhodes N."/>
            <person name="Thang M."/>
            <person name="Chan C."/>
        </authorList>
    </citation>
    <scope>NUCLEOTIDE SEQUENCE</scope>
</reference>
<dbReference type="Proteomes" id="UP000604046">
    <property type="component" value="Unassembled WGS sequence"/>
</dbReference>
<evidence type="ECO:0000313" key="2">
    <source>
        <dbReference type="EMBL" id="CAE7456060.1"/>
    </source>
</evidence>
<keyword evidence="1" id="KW-0472">Membrane</keyword>
<dbReference type="OrthoDB" id="10642822at2759"/>
<comment type="caution">
    <text evidence="2">The sequence shown here is derived from an EMBL/GenBank/DDBJ whole genome shotgun (WGS) entry which is preliminary data.</text>
</comment>
<evidence type="ECO:0000313" key="3">
    <source>
        <dbReference type="Proteomes" id="UP000604046"/>
    </source>
</evidence>
<name>A0A812RXH5_9DINO</name>
<keyword evidence="3" id="KW-1185">Reference proteome</keyword>
<proteinExistence type="predicted"/>
<keyword evidence="1" id="KW-0812">Transmembrane</keyword>
<organism evidence="2 3">
    <name type="scientific">Symbiodinium natans</name>
    <dbReference type="NCBI Taxonomy" id="878477"/>
    <lineage>
        <taxon>Eukaryota</taxon>
        <taxon>Sar</taxon>
        <taxon>Alveolata</taxon>
        <taxon>Dinophyceae</taxon>
        <taxon>Suessiales</taxon>
        <taxon>Symbiodiniaceae</taxon>
        <taxon>Symbiodinium</taxon>
    </lineage>
</organism>
<sequence>MDWGHAGRCGEGAGLPCSCSVQLQLQPARASAFALIPCACHYSVLSVPCTCRLRSAFAAVLIVGYVSAAISTVKLLTVRTRAWSPSLRNVHQGADETIVVRFPARLQEAPGDKDACNVWLASAGCI</sequence>
<feature type="transmembrane region" description="Helical" evidence="1">
    <location>
        <begin position="56"/>
        <end position="78"/>
    </location>
</feature>
<gene>
    <name evidence="2" type="ORF">SNAT2548_LOCUS25132</name>
</gene>
<evidence type="ECO:0000256" key="1">
    <source>
        <dbReference type="SAM" id="Phobius"/>
    </source>
</evidence>
<dbReference type="AlphaFoldDB" id="A0A812RXH5"/>
<protein>
    <submittedName>
        <fullName evidence="2">Uncharacterized protein</fullName>
    </submittedName>
</protein>
<accession>A0A812RXH5</accession>
<keyword evidence="1" id="KW-1133">Transmembrane helix</keyword>
<dbReference type="EMBL" id="CAJNDS010002380">
    <property type="protein sequence ID" value="CAE7456060.1"/>
    <property type="molecule type" value="Genomic_DNA"/>
</dbReference>